<dbReference type="HOGENOM" id="CLU_007152_1_0_1"/>
<dbReference type="OrthoDB" id="2507381at2759"/>
<dbReference type="GeneID" id="18929235"/>
<keyword evidence="1" id="KW-0175">Coiled coil</keyword>
<feature type="compositionally biased region" description="Basic residues" evidence="2">
    <location>
        <begin position="229"/>
        <end position="239"/>
    </location>
</feature>
<feature type="compositionally biased region" description="Acidic residues" evidence="2">
    <location>
        <begin position="251"/>
        <end position="263"/>
    </location>
</feature>
<feature type="compositionally biased region" description="Polar residues" evidence="2">
    <location>
        <begin position="1"/>
        <end position="12"/>
    </location>
</feature>
<feature type="compositionally biased region" description="Polar residues" evidence="2">
    <location>
        <begin position="210"/>
        <end position="223"/>
    </location>
</feature>
<keyword evidence="4" id="KW-1185">Reference proteome</keyword>
<dbReference type="KEGG" id="mlr:MELLADRAFT_58799"/>
<protein>
    <submittedName>
        <fullName evidence="3">Uncharacterized protein</fullName>
    </submittedName>
</protein>
<feature type="compositionally biased region" description="Polar residues" evidence="2">
    <location>
        <begin position="167"/>
        <end position="181"/>
    </location>
</feature>
<dbReference type="InParanoid" id="F4R4W9"/>
<feature type="coiled-coil region" evidence="1">
    <location>
        <begin position="294"/>
        <end position="328"/>
    </location>
</feature>
<dbReference type="EMBL" id="GL883090">
    <property type="protein sequence ID" value="EGG12879.1"/>
    <property type="molecule type" value="Genomic_DNA"/>
</dbReference>
<feature type="region of interest" description="Disordered" evidence="2">
    <location>
        <begin position="165"/>
        <end position="288"/>
    </location>
</feature>
<evidence type="ECO:0000256" key="1">
    <source>
        <dbReference type="SAM" id="Coils"/>
    </source>
</evidence>
<proteinExistence type="predicted"/>
<sequence>MSSTPSNQLPNRRSQRQAIRKSTGAAKCDVGDSSLSAAQPTPVKKKRKKDLALDTDNLDAEASLEAVGVSVGKKTSRERLLGLLDKHINPKKPRLSRQKSRFPSKNEHRSGKHQKTLPVENELHVKKDVNYNIYHESQLVEMLQSIGVNTRGLDKEALVKSCKSHSDLQNVGATSTQSPNLYSGDIDSSMLEPGCSSSVLPSLENDFFDDSNTPQPSPTSLINSSGKRGSWKGKGKGKARAPDEGAHFSDDLENYPEGLDQDEQTQPPMSARGKSSSPEPTNQMGPDHRELSELDRLKAQVAEQNLTISRLENTVNETNTRVEGLETGLKAVCDIVDKLAGKCRDRAAEETSCGGRIASRMCFHVQTLLGQRDNEKKLPRAASEEEKEGWMSDQPLDSFNFNVDLNCLPSDAQGGFPYEDGPGNPKATSQQLSVMWQMMKKVSVKSFRPDFSTSASGKDNKWLWSLALKIFIKLVECGEYTGIPLGEEGIKVIKKTLNSHVQSLMKRFREENWDVSRKKRAADEVRQSTRLRHCLWPLSAIVQVACSDDETDEEDAAVGPSKPLKVRELRWRSSALELLCILIDNYKTSIDESIPGFSPGQKGRSPRTRIRTDHRPVSRIEAPVALPVDCYSEEWLSDLTPLARTQLEIHSTPVLQPFISTIKSYLAGSGSRPSS</sequence>
<gene>
    <name evidence="3" type="ORF">MELLADRAFT_58799</name>
</gene>
<feature type="region of interest" description="Disordered" evidence="2">
    <location>
        <begin position="1"/>
        <end position="57"/>
    </location>
</feature>
<name>F4R4W9_MELLP</name>
<evidence type="ECO:0000256" key="2">
    <source>
        <dbReference type="SAM" id="MobiDB-lite"/>
    </source>
</evidence>
<dbReference type="AlphaFoldDB" id="F4R4W9"/>
<feature type="compositionally biased region" description="Basic residues" evidence="2">
    <location>
        <begin position="89"/>
        <end position="102"/>
    </location>
</feature>
<accession>F4R4W9</accession>
<feature type="region of interest" description="Disordered" evidence="2">
    <location>
        <begin position="82"/>
        <end position="115"/>
    </location>
</feature>
<evidence type="ECO:0000313" key="4">
    <source>
        <dbReference type="Proteomes" id="UP000001072"/>
    </source>
</evidence>
<organism evidence="4">
    <name type="scientific">Melampsora larici-populina (strain 98AG31 / pathotype 3-4-7)</name>
    <name type="common">Poplar leaf rust fungus</name>
    <dbReference type="NCBI Taxonomy" id="747676"/>
    <lineage>
        <taxon>Eukaryota</taxon>
        <taxon>Fungi</taxon>
        <taxon>Dikarya</taxon>
        <taxon>Basidiomycota</taxon>
        <taxon>Pucciniomycotina</taxon>
        <taxon>Pucciniomycetes</taxon>
        <taxon>Pucciniales</taxon>
        <taxon>Melampsoraceae</taxon>
        <taxon>Melampsora</taxon>
    </lineage>
</organism>
<feature type="compositionally biased region" description="Basic and acidic residues" evidence="2">
    <location>
        <begin position="240"/>
        <end position="250"/>
    </location>
</feature>
<dbReference type="RefSeq" id="XP_007403817.1">
    <property type="nucleotide sequence ID" value="XM_007403755.1"/>
</dbReference>
<feature type="compositionally biased region" description="Polar residues" evidence="2">
    <location>
        <begin position="264"/>
        <end position="284"/>
    </location>
</feature>
<evidence type="ECO:0000313" key="3">
    <source>
        <dbReference type="EMBL" id="EGG12879.1"/>
    </source>
</evidence>
<dbReference type="Proteomes" id="UP000001072">
    <property type="component" value="Unassembled WGS sequence"/>
</dbReference>
<reference evidence="4" key="1">
    <citation type="journal article" date="2011" name="Proc. Natl. Acad. Sci. U.S.A.">
        <title>Obligate biotrophy features unraveled by the genomic analysis of rust fungi.</title>
        <authorList>
            <person name="Duplessis S."/>
            <person name="Cuomo C.A."/>
            <person name="Lin Y.-C."/>
            <person name="Aerts A."/>
            <person name="Tisserant E."/>
            <person name="Veneault-Fourrey C."/>
            <person name="Joly D.L."/>
            <person name="Hacquard S."/>
            <person name="Amselem J."/>
            <person name="Cantarel B.L."/>
            <person name="Chiu R."/>
            <person name="Coutinho P.M."/>
            <person name="Feau N."/>
            <person name="Field M."/>
            <person name="Frey P."/>
            <person name="Gelhaye E."/>
            <person name="Goldberg J."/>
            <person name="Grabherr M.G."/>
            <person name="Kodira C.D."/>
            <person name="Kohler A."/>
            <person name="Kuees U."/>
            <person name="Lindquist E.A."/>
            <person name="Lucas S.M."/>
            <person name="Mago R."/>
            <person name="Mauceli E."/>
            <person name="Morin E."/>
            <person name="Murat C."/>
            <person name="Pangilinan J.L."/>
            <person name="Park R."/>
            <person name="Pearson M."/>
            <person name="Quesneville H."/>
            <person name="Rouhier N."/>
            <person name="Sakthikumar S."/>
            <person name="Salamov A.A."/>
            <person name="Schmutz J."/>
            <person name="Selles B."/>
            <person name="Shapiro H."/>
            <person name="Tanguay P."/>
            <person name="Tuskan G.A."/>
            <person name="Henrissat B."/>
            <person name="Van de Peer Y."/>
            <person name="Rouze P."/>
            <person name="Ellis J.G."/>
            <person name="Dodds P.N."/>
            <person name="Schein J.E."/>
            <person name="Zhong S."/>
            <person name="Hamelin R.C."/>
            <person name="Grigoriev I.V."/>
            <person name="Szabo L.J."/>
            <person name="Martin F."/>
        </authorList>
    </citation>
    <scope>NUCLEOTIDE SEQUENCE [LARGE SCALE GENOMIC DNA]</scope>
    <source>
        <strain evidence="4">98AG31 / pathotype 3-4-7</strain>
    </source>
</reference>
<dbReference type="VEuPathDB" id="FungiDB:MELLADRAFT_58799"/>